<reference evidence="3 4" key="1">
    <citation type="submission" date="2016-10" db="EMBL/GenBank/DDBJ databases">
        <authorList>
            <person name="Varghese N."/>
            <person name="Submissions S."/>
        </authorList>
    </citation>
    <scope>NUCLEOTIDE SEQUENCE [LARGE SCALE GENOMIC DNA]</scope>
    <source>
        <strain evidence="3 4">DSM 18839</strain>
    </source>
</reference>
<dbReference type="Pfam" id="PF13581">
    <property type="entry name" value="HATPase_c_2"/>
    <property type="match status" value="1"/>
</dbReference>
<dbReference type="Proteomes" id="UP000198615">
    <property type="component" value="Unassembled WGS sequence"/>
</dbReference>
<dbReference type="InterPro" id="IPR003594">
    <property type="entry name" value="HATPase_dom"/>
</dbReference>
<dbReference type="Gene3D" id="3.30.565.10">
    <property type="entry name" value="Histidine kinase-like ATPase, C-terminal domain"/>
    <property type="match status" value="1"/>
</dbReference>
<dbReference type="OrthoDB" id="9792240at2"/>
<evidence type="ECO:0000259" key="2">
    <source>
        <dbReference type="Pfam" id="PF13581"/>
    </source>
</evidence>
<dbReference type="InterPro" id="IPR036890">
    <property type="entry name" value="HATPase_C_sf"/>
</dbReference>
<proteinExistence type="predicted"/>
<accession>A0A8G2EY35</accession>
<evidence type="ECO:0000313" key="4">
    <source>
        <dbReference type="Proteomes" id="UP000198615"/>
    </source>
</evidence>
<evidence type="ECO:0000313" key="3">
    <source>
        <dbReference type="EMBL" id="SDF44448.1"/>
    </source>
</evidence>
<keyword evidence="4" id="KW-1185">Reference proteome</keyword>
<gene>
    <name evidence="3" type="ORF">SAMN05660686_01379</name>
</gene>
<evidence type="ECO:0000256" key="1">
    <source>
        <dbReference type="ARBA" id="ARBA00022527"/>
    </source>
</evidence>
<keyword evidence="3" id="KW-0808">Transferase</keyword>
<comment type="caution">
    <text evidence="3">The sequence shown here is derived from an EMBL/GenBank/DDBJ whole genome shotgun (WGS) entry which is preliminary data.</text>
</comment>
<dbReference type="EMBL" id="FNBW01000003">
    <property type="protein sequence ID" value="SDF44448.1"/>
    <property type="molecule type" value="Genomic_DNA"/>
</dbReference>
<sequence>MPTPTMTITAANRAEELDRIAAEIGGFAEAHDLPMRSAMHLDMSVEEIVSNVIKYGFDTGDIREDAIEIALTLDGDRLDIRIADSGRPFDPLTDAPEPDIDASVEDRAIGGLGVHIVKTVMAETRYTRDGDRNVLDMVLALNAPA</sequence>
<dbReference type="CDD" id="cd16936">
    <property type="entry name" value="HATPase_RsbW-like"/>
    <property type="match status" value="1"/>
</dbReference>
<dbReference type="PANTHER" id="PTHR35526">
    <property type="entry name" value="ANTI-SIGMA-F FACTOR RSBW-RELATED"/>
    <property type="match status" value="1"/>
</dbReference>
<feature type="domain" description="Histidine kinase/HSP90-like ATPase" evidence="2">
    <location>
        <begin position="12"/>
        <end position="138"/>
    </location>
</feature>
<dbReference type="SUPFAM" id="SSF55874">
    <property type="entry name" value="ATPase domain of HSP90 chaperone/DNA topoisomerase II/histidine kinase"/>
    <property type="match status" value="1"/>
</dbReference>
<organism evidence="3 4">
    <name type="scientific">Thalassobaculum litoreum DSM 18839</name>
    <dbReference type="NCBI Taxonomy" id="1123362"/>
    <lineage>
        <taxon>Bacteria</taxon>
        <taxon>Pseudomonadati</taxon>
        <taxon>Pseudomonadota</taxon>
        <taxon>Alphaproteobacteria</taxon>
        <taxon>Rhodospirillales</taxon>
        <taxon>Thalassobaculaceae</taxon>
        <taxon>Thalassobaculum</taxon>
    </lineage>
</organism>
<keyword evidence="1" id="KW-0723">Serine/threonine-protein kinase</keyword>
<dbReference type="InterPro" id="IPR050267">
    <property type="entry name" value="Anti-sigma-factor_SerPK"/>
</dbReference>
<protein>
    <submittedName>
        <fullName evidence="3">Serine/threonine-protein kinase RsbW</fullName>
    </submittedName>
</protein>
<name>A0A8G2EY35_9PROT</name>
<keyword evidence="3" id="KW-0418">Kinase</keyword>
<dbReference type="GO" id="GO:0004674">
    <property type="term" value="F:protein serine/threonine kinase activity"/>
    <property type="evidence" value="ECO:0007669"/>
    <property type="project" value="UniProtKB-KW"/>
</dbReference>
<dbReference type="AlphaFoldDB" id="A0A8G2EY35"/>